<dbReference type="Pfam" id="PF00226">
    <property type="entry name" value="DnaJ"/>
    <property type="match status" value="1"/>
</dbReference>
<dbReference type="CDD" id="cd06257">
    <property type="entry name" value="DnaJ"/>
    <property type="match status" value="1"/>
</dbReference>
<dbReference type="PROSITE" id="PS50076">
    <property type="entry name" value="DNAJ_2"/>
    <property type="match status" value="1"/>
</dbReference>
<reference evidence="4" key="1">
    <citation type="submission" date="2014-11" db="EMBL/GenBank/DDBJ databases">
        <authorList>
            <person name="Otto D Thomas"/>
            <person name="Naeem Raeece"/>
        </authorList>
    </citation>
    <scope>NUCLEOTIDE SEQUENCE</scope>
</reference>
<dbReference type="SUPFAM" id="SSF46565">
    <property type="entry name" value="Chaperone J-domain"/>
    <property type="match status" value="1"/>
</dbReference>
<feature type="compositionally biased region" description="Basic and acidic residues" evidence="1">
    <location>
        <begin position="490"/>
        <end position="507"/>
    </location>
</feature>
<feature type="compositionally biased region" description="Acidic residues" evidence="1">
    <location>
        <begin position="534"/>
        <end position="548"/>
    </location>
</feature>
<feature type="compositionally biased region" description="Low complexity" evidence="1">
    <location>
        <begin position="1266"/>
        <end position="1281"/>
    </location>
</feature>
<dbReference type="InterPro" id="IPR001623">
    <property type="entry name" value="DnaJ_domain"/>
</dbReference>
<feature type="compositionally biased region" description="Pro residues" evidence="1">
    <location>
        <begin position="670"/>
        <end position="679"/>
    </location>
</feature>
<feature type="compositionally biased region" description="Low complexity" evidence="1">
    <location>
        <begin position="680"/>
        <end position="690"/>
    </location>
</feature>
<dbReference type="SMART" id="SM00271">
    <property type="entry name" value="DnaJ"/>
    <property type="match status" value="1"/>
</dbReference>
<feature type="compositionally biased region" description="Polar residues" evidence="1">
    <location>
        <begin position="1099"/>
        <end position="1109"/>
    </location>
</feature>
<dbReference type="InterPro" id="IPR003892">
    <property type="entry name" value="CUE"/>
</dbReference>
<feature type="compositionally biased region" description="Basic residues" evidence="1">
    <location>
        <begin position="515"/>
        <end position="529"/>
    </location>
</feature>
<proteinExistence type="predicted"/>
<feature type="compositionally biased region" description="Low complexity" evidence="1">
    <location>
        <begin position="605"/>
        <end position="627"/>
    </location>
</feature>
<feature type="compositionally biased region" description="Polar residues" evidence="1">
    <location>
        <begin position="911"/>
        <end position="920"/>
    </location>
</feature>
<evidence type="ECO:0000313" key="4">
    <source>
        <dbReference type="EMBL" id="CEM28401.1"/>
    </source>
</evidence>
<feature type="compositionally biased region" description="Acidic residues" evidence="1">
    <location>
        <begin position="173"/>
        <end position="190"/>
    </location>
</feature>
<feature type="compositionally biased region" description="Gly residues" evidence="1">
    <location>
        <begin position="1158"/>
        <end position="1167"/>
    </location>
</feature>
<feature type="region of interest" description="Disordered" evidence="1">
    <location>
        <begin position="138"/>
        <end position="210"/>
    </location>
</feature>
<feature type="compositionally biased region" description="Basic residues" evidence="1">
    <location>
        <begin position="142"/>
        <end position="168"/>
    </location>
</feature>
<feature type="compositionally biased region" description="Low complexity" evidence="1">
    <location>
        <begin position="698"/>
        <end position="714"/>
    </location>
</feature>
<feature type="compositionally biased region" description="Low complexity" evidence="1">
    <location>
        <begin position="883"/>
        <end position="895"/>
    </location>
</feature>
<evidence type="ECO:0000256" key="1">
    <source>
        <dbReference type="SAM" id="MobiDB-lite"/>
    </source>
</evidence>
<feature type="domain" description="CUE" evidence="3">
    <location>
        <begin position="745"/>
        <end position="788"/>
    </location>
</feature>
<dbReference type="GO" id="GO:0043130">
    <property type="term" value="F:ubiquitin binding"/>
    <property type="evidence" value="ECO:0007669"/>
    <property type="project" value="InterPro"/>
</dbReference>
<feature type="region of interest" description="Disordered" evidence="1">
    <location>
        <begin position="796"/>
        <end position="1289"/>
    </location>
</feature>
<feature type="compositionally biased region" description="Pro residues" evidence="1">
    <location>
        <begin position="628"/>
        <end position="640"/>
    </location>
</feature>
<dbReference type="PROSITE" id="PS51140">
    <property type="entry name" value="CUE"/>
    <property type="match status" value="1"/>
</dbReference>
<dbReference type="Gene3D" id="1.10.287.110">
    <property type="entry name" value="DnaJ domain"/>
    <property type="match status" value="1"/>
</dbReference>
<feature type="domain" description="J" evidence="2">
    <location>
        <begin position="7"/>
        <end position="77"/>
    </location>
</feature>
<dbReference type="PRINTS" id="PR00625">
    <property type="entry name" value="JDOMAIN"/>
</dbReference>
<dbReference type="InterPro" id="IPR036869">
    <property type="entry name" value="J_dom_sf"/>
</dbReference>
<organism evidence="4">
    <name type="scientific">Chromera velia CCMP2878</name>
    <dbReference type="NCBI Taxonomy" id="1169474"/>
    <lineage>
        <taxon>Eukaryota</taxon>
        <taxon>Sar</taxon>
        <taxon>Alveolata</taxon>
        <taxon>Colpodellida</taxon>
        <taxon>Chromeraceae</taxon>
        <taxon>Chromera</taxon>
    </lineage>
</organism>
<feature type="compositionally biased region" description="Polar residues" evidence="1">
    <location>
        <begin position="862"/>
        <end position="882"/>
    </location>
</feature>
<feature type="compositionally biased region" description="Gly residues" evidence="1">
    <location>
        <begin position="1216"/>
        <end position="1243"/>
    </location>
</feature>
<name>A0A0G4GFW4_9ALVE</name>
<feature type="compositionally biased region" description="Basic and acidic residues" evidence="1">
    <location>
        <begin position="958"/>
        <end position="984"/>
    </location>
</feature>
<dbReference type="CDD" id="cd14279">
    <property type="entry name" value="CUE"/>
    <property type="match status" value="1"/>
</dbReference>
<feature type="compositionally biased region" description="Pro residues" evidence="1">
    <location>
        <begin position="834"/>
        <end position="852"/>
    </location>
</feature>
<feature type="region of interest" description="Disordered" evidence="1">
    <location>
        <begin position="482"/>
        <end position="756"/>
    </location>
</feature>
<evidence type="ECO:0000259" key="3">
    <source>
        <dbReference type="PROSITE" id="PS51140"/>
    </source>
</evidence>
<feature type="compositionally biased region" description="Low complexity" evidence="1">
    <location>
        <begin position="721"/>
        <end position="737"/>
    </location>
</feature>
<protein>
    <recommendedName>
        <fullName evidence="5">J domain-containing protein</fullName>
    </recommendedName>
</protein>
<gene>
    <name evidence="4" type="ORF">Cvel_4646</name>
</gene>
<accession>A0A0G4GFW4</accession>
<feature type="compositionally biased region" description="Acidic residues" evidence="1">
    <location>
        <begin position="581"/>
        <end position="603"/>
    </location>
</feature>
<evidence type="ECO:0008006" key="5">
    <source>
        <dbReference type="Google" id="ProtNLM"/>
    </source>
</evidence>
<dbReference type="PANTHER" id="PTHR44743">
    <property type="entry name" value="PUTATIVE, EXPRESSED-RELATED"/>
    <property type="match status" value="1"/>
</dbReference>
<dbReference type="EMBL" id="CDMZ01001170">
    <property type="protein sequence ID" value="CEM28401.1"/>
    <property type="molecule type" value="Genomic_DNA"/>
</dbReference>
<evidence type="ECO:0000259" key="2">
    <source>
        <dbReference type="PROSITE" id="PS50076"/>
    </source>
</evidence>
<sequence>MPPVDTEFYERLGVPHDADEAAIKKAYKMMALKWHPDKHMSADENARREAEEKFKGISEAFGVLSDPEKRSQYDECGKNFEEDHGDDDFIDPFELFQFIFAGRRGGRGAGFPFGGGMFGGPMGGMGFPFGGAFFAGGPRSGPRSRYRNKGRSSHAHSHSHGRGRCGCHHHYDDDSDEWESEDEYTDESSEDPTPRQRGPPPPKNLDIDASDAGEGMFRVGEYRVRVGDSNVKRYDIPNVSSYAPGSIQPDSLEGWALGMENPNVGAAEKKKNKKKKKLQPRKPFKTEFAGSFTVLELEVDEGKAKQQQQQRAAGGPPPRGKVVAEVRMPAGGSGAIRLLLFQLSLWIDRKAVDKEPVDVITLACSGDTSGLILWVDVWDSVSLEGFPLIPLRFVFCSDLQRMLKDLGEEEPFEWADKKRIAFKNGRKGDILGLVEILKTNSSKLDAKFKDVRKAEDKMSALKKVLGEIGSGSWGVSFLYPLPPPGASVDGKMRTDRQIEEEAERIDAPAEQPKSSGKKKKNQRRGKKNRGGGQAEEEEAVEEDEEESEKENSNNGDPKGKGGRGGPKGKEGAGVKQFSVKEDEEETAAVGEEDDDDEDEEDESSNSRPLTSFSTSSSKATFNPAHTTPTPPPSSQQPPRAPTTQTPPEASTKNKNKKKKGNQQNTAPQKTIPPQPPQQPAPTNQQKQKQTPPAPTFQPQPKQQQQPPAQAKKPQTQPPAPQTKQPEPVPKKMPAQAKPAPPKPSADPQVIAEIHEILPQIPKERIAEALASSGGSTESTMETLLLEVEAIEAMRIARAAEPNSDDQWEQANRANKSGQKEKGSSSNAEKTTTSAPPPPAPPATPFHPTPPKTTPKKDPPASSAINPPQVSGSQQQNTERFSTPSQPQPYAAPQSQNTSHQRPQAPVWSPSDFPSSQQNHGGLTGSAPRPMQEQHRQRAPHGLPEQGQPYRPTPQQQQQREREWEREWERESFKPQEGRERERGGGDGMASSGLPPSNQGGRTEQRDFFDARVPFSPQEQVPPFFDTRKGFSGPQTKPNQGGPMRAERDFFERPNAFGGPQGFRPESRQQGSSAGAPERPPSFFDGAPQFGPSSGHRLPAQQQDARQGGSSAFAPSGPPFRGESGGGRPQPPRGNFGNSGPQGDEFGQQGDKQVPPFGFQGGAGGMGPRGSDYLYGSGGRGPRGSDYLQKQQQQQQRGPGGGGMGPRGSDYLRHHGGGPGQDGFAPRGGMGHHGGMSNGGGGGSFNRYDGGNRGMPGSERGGGFPPQAQQQQQQAQSRARQAPGLGAALKSTAGNASELLAELQAAWQSTE</sequence>
<dbReference type="VEuPathDB" id="CryptoDB:Cvel_4646"/>
<feature type="compositionally biased region" description="Gly residues" evidence="1">
    <location>
        <begin position="1250"/>
        <end position="1263"/>
    </location>
</feature>
<dbReference type="PANTHER" id="PTHR44743:SF10">
    <property type="entry name" value="J DOMAIN-CONTAINING PROTEIN"/>
    <property type="match status" value="1"/>
</dbReference>